<protein>
    <recommendedName>
        <fullName evidence="3">ASPIC/UnbV domain-containing protein</fullName>
    </recommendedName>
</protein>
<evidence type="ECO:0000259" key="3">
    <source>
        <dbReference type="Pfam" id="PF07593"/>
    </source>
</evidence>
<dbReference type="SUPFAM" id="SSF69318">
    <property type="entry name" value="Integrin alpha N-terminal domain"/>
    <property type="match status" value="3"/>
</dbReference>
<dbReference type="PANTHER" id="PTHR16026:SF0">
    <property type="entry name" value="CARTILAGE ACIDIC PROTEIN 1"/>
    <property type="match status" value="1"/>
</dbReference>
<dbReference type="Pfam" id="PF13517">
    <property type="entry name" value="FG-GAP_3"/>
    <property type="match status" value="4"/>
</dbReference>
<keyword evidence="2" id="KW-0812">Transmembrane</keyword>
<organism evidence="4 5">
    <name type="scientific">Runella defluvii</name>
    <dbReference type="NCBI Taxonomy" id="370973"/>
    <lineage>
        <taxon>Bacteria</taxon>
        <taxon>Pseudomonadati</taxon>
        <taxon>Bacteroidota</taxon>
        <taxon>Cytophagia</taxon>
        <taxon>Cytophagales</taxon>
        <taxon>Spirosomataceae</taxon>
        <taxon>Runella</taxon>
    </lineage>
</organism>
<dbReference type="Pfam" id="PF07593">
    <property type="entry name" value="UnbV_ASPIC"/>
    <property type="match status" value="1"/>
</dbReference>
<keyword evidence="2" id="KW-0472">Membrane</keyword>
<sequence>MMSNSTLLYRFSALCFVTYAAYVFVGCQSSSEPKPPAQFRLLDASETGIEFANTLKADSKLNIFNYMYFYNGSGVGAGDFNNDGLVDLCFTGNLSDNKLYLNRGKMKFEDVTAQTNINQNKAWANGVSVVDINQDGKLDIYISQVGGIPSLDGRNLLFVCKEITAKGVPVYEEKAKEYGLDLKGLGTQAAFFDYDLDGDLDFFQLNHSVHQNGTFGFRSAFQGTPHPTAGDKFFRNDNGKFVEVTQQAHIIDDVLGYGLGVGIGDVNLDGYPDMYIGNDFHENDYLYLNQRNGSFAEDSERQIMHTSQFSMGIDIGDLNNDLLPEIISLDMLPNDKEILKRSEGEDSYNIFKYKIRQGYSYQFARNNLQLNRNGLFSEMGMYAGVHATDWSWSPLMMDFDNDGKKDIFISNGIPKRMNDIDYIQFVSDEAIQQKMNKGEFNEDDPDVVDILPEIKLPNKFYHNTQNLQFADWQNTIENDKPSFSNGAIYADLDNDGDLDVIANNINDKAFIYENLSTTNESITLQIEGKTGNRNAIGAKCLVFRKGEVISYEKFPVRGFQSSAEIPLVVGVGKIDEVDSLLFVWPNQTYQVLRKGELKKQLTLVQSENLPRFDYQRLQKLLTPKVPFEDKTTALTLDFVHQENNFNELDREALIPHLASSAGPAVAIADINHDGLEDIFLGNARDALSKVYLQNANGKFQNLPQPTLEKDLIYEDVDAQWADVNGDKHLDLVVASGGNEFFGKTYQLQPRVYLNNGRGQLTRKEDAFKDLYVTASCVRAFDFTGDGAVDLFIGGRSIPKAYGDNPTSYLLVNDGKGNFTDKTTQLAPELRTIGMVTNVELVDLNKDQRLDLLLSIEWKSLTVFHQNNGRFEKAIPLGSNQKGWWNFTLTHDFDQDGDLDILAGNLGLNSRIKAAEKEPVRLYVGDIDKNDRVDQILTYYLNGEETLFANKMETDKQFPYIKKEYIHARDFAKTSVENLFGKDKLSKMAVLEANEFANGVFVNDGKGNFQFQPLPYLAQLSPYKTATIIDANGDNLPDVFLGGNFYDNNIQMGRYDADFGTVLLNKGKNQFEIQLSQVPIYGQVRHIKPFKNSAGKLYWLLAKNNDKAQILSLTTPTFRKF</sequence>
<dbReference type="Proteomes" id="UP000541352">
    <property type="component" value="Unassembled WGS sequence"/>
</dbReference>
<evidence type="ECO:0000256" key="2">
    <source>
        <dbReference type="SAM" id="Phobius"/>
    </source>
</evidence>
<feature type="transmembrane region" description="Helical" evidence="2">
    <location>
        <begin position="7"/>
        <end position="25"/>
    </location>
</feature>
<name>A0A7W5ZPQ5_9BACT</name>
<keyword evidence="1" id="KW-0732">Signal</keyword>
<evidence type="ECO:0000313" key="5">
    <source>
        <dbReference type="Proteomes" id="UP000541352"/>
    </source>
</evidence>
<dbReference type="PANTHER" id="PTHR16026">
    <property type="entry name" value="CARTILAGE ACIDIC PROTEIN 1"/>
    <property type="match status" value="1"/>
</dbReference>
<dbReference type="EMBL" id="JACIBY010000006">
    <property type="protein sequence ID" value="MBB3839442.1"/>
    <property type="molecule type" value="Genomic_DNA"/>
</dbReference>
<keyword evidence="2" id="KW-1133">Transmembrane helix</keyword>
<dbReference type="InterPro" id="IPR027039">
    <property type="entry name" value="Crtac1"/>
</dbReference>
<accession>A0A7W5ZPQ5</accession>
<dbReference type="Gene3D" id="2.130.10.130">
    <property type="entry name" value="Integrin alpha, N-terminal"/>
    <property type="match status" value="4"/>
</dbReference>
<evidence type="ECO:0000313" key="4">
    <source>
        <dbReference type="EMBL" id="MBB3839442.1"/>
    </source>
</evidence>
<feature type="domain" description="ASPIC/UnbV" evidence="3">
    <location>
        <begin position="535"/>
        <end position="598"/>
    </location>
</feature>
<dbReference type="InterPro" id="IPR028994">
    <property type="entry name" value="Integrin_alpha_N"/>
</dbReference>
<dbReference type="InterPro" id="IPR011519">
    <property type="entry name" value="UnbV_ASPIC"/>
</dbReference>
<proteinExistence type="predicted"/>
<dbReference type="InterPro" id="IPR013517">
    <property type="entry name" value="FG-GAP"/>
</dbReference>
<gene>
    <name evidence="4" type="ORF">FHS57_003448</name>
</gene>
<dbReference type="RefSeq" id="WP_229601366.1">
    <property type="nucleotide sequence ID" value="NZ_JACIBY010000006.1"/>
</dbReference>
<dbReference type="AlphaFoldDB" id="A0A7W5ZPQ5"/>
<keyword evidence="5" id="KW-1185">Reference proteome</keyword>
<evidence type="ECO:0000256" key="1">
    <source>
        <dbReference type="ARBA" id="ARBA00022729"/>
    </source>
</evidence>
<reference evidence="4 5" key="1">
    <citation type="submission" date="2020-08" db="EMBL/GenBank/DDBJ databases">
        <title>Genomic Encyclopedia of Type Strains, Phase IV (KMG-IV): sequencing the most valuable type-strain genomes for metagenomic binning, comparative biology and taxonomic classification.</title>
        <authorList>
            <person name="Goeker M."/>
        </authorList>
    </citation>
    <scope>NUCLEOTIDE SEQUENCE [LARGE SCALE GENOMIC DNA]</scope>
    <source>
        <strain evidence="4 5">DSM 17976</strain>
    </source>
</reference>
<comment type="caution">
    <text evidence="4">The sequence shown here is derived from an EMBL/GenBank/DDBJ whole genome shotgun (WGS) entry which is preliminary data.</text>
</comment>